<gene>
    <name evidence="2" type="ORF">FWK35_00035583</name>
</gene>
<feature type="region of interest" description="Disordered" evidence="1">
    <location>
        <begin position="49"/>
        <end position="70"/>
    </location>
</feature>
<evidence type="ECO:0000256" key="1">
    <source>
        <dbReference type="SAM" id="MobiDB-lite"/>
    </source>
</evidence>
<proteinExistence type="predicted"/>
<reference evidence="2 3" key="1">
    <citation type="submission" date="2019-08" db="EMBL/GenBank/DDBJ databases">
        <title>Whole genome of Aphis craccivora.</title>
        <authorList>
            <person name="Voronova N.V."/>
            <person name="Shulinski R.S."/>
            <person name="Bandarenka Y.V."/>
            <person name="Zhorov D.G."/>
            <person name="Warner D."/>
        </authorList>
    </citation>
    <scope>NUCLEOTIDE SEQUENCE [LARGE SCALE GENOMIC DNA]</scope>
    <source>
        <strain evidence="2">180601</strain>
        <tissue evidence="2">Whole Body</tissue>
    </source>
</reference>
<name>A0A6G0VQL5_APHCR</name>
<organism evidence="2 3">
    <name type="scientific">Aphis craccivora</name>
    <name type="common">Cowpea aphid</name>
    <dbReference type="NCBI Taxonomy" id="307492"/>
    <lineage>
        <taxon>Eukaryota</taxon>
        <taxon>Metazoa</taxon>
        <taxon>Ecdysozoa</taxon>
        <taxon>Arthropoda</taxon>
        <taxon>Hexapoda</taxon>
        <taxon>Insecta</taxon>
        <taxon>Pterygota</taxon>
        <taxon>Neoptera</taxon>
        <taxon>Paraneoptera</taxon>
        <taxon>Hemiptera</taxon>
        <taxon>Sternorrhyncha</taxon>
        <taxon>Aphidomorpha</taxon>
        <taxon>Aphidoidea</taxon>
        <taxon>Aphididae</taxon>
        <taxon>Aphidini</taxon>
        <taxon>Aphis</taxon>
        <taxon>Aphis</taxon>
    </lineage>
</organism>
<evidence type="ECO:0000313" key="2">
    <source>
        <dbReference type="EMBL" id="KAF0705572.1"/>
    </source>
</evidence>
<keyword evidence="3" id="KW-1185">Reference proteome</keyword>
<dbReference type="Proteomes" id="UP000478052">
    <property type="component" value="Unassembled WGS sequence"/>
</dbReference>
<dbReference type="EMBL" id="VUJU01013202">
    <property type="protein sequence ID" value="KAF0705572.1"/>
    <property type="molecule type" value="Genomic_DNA"/>
</dbReference>
<evidence type="ECO:0000313" key="3">
    <source>
        <dbReference type="Proteomes" id="UP000478052"/>
    </source>
</evidence>
<accession>A0A6G0VQL5</accession>
<protein>
    <submittedName>
        <fullName evidence="2">DNA replication licensing factor MCM4-like</fullName>
    </submittedName>
</protein>
<comment type="caution">
    <text evidence="2">The sequence shown here is derived from an EMBL/GenBank/DDBJ whole genome shotgun (WGS) entry which is preliminary data.</text>
</comment>
<sequence>LRVHLRPSNTLSYRAPFLLYPYPPDINNPFPKKMGDSPINSTSLKDKLFQSSKTTHSKSKATMSNTTHTANTVDNNTNYLLSPAQYSDNDANVDAIKNNDTNIYTHDSINQSNSIQSVPSDKYLSQQDTNIESEKYTTGKKSFAETTINATLPKKEHAIIEYIIAIRKLTPPKNIKYVSHNYPSITIKDQTTIKIRRLINPAKRIIISNVSPAIPNEDTLSHLKDLNIQTLSQITHVNAGFNIAELAHILSFRRQVYINPDDFLKLPGSLLINHENTHHRIFLSDDTLFCYLCKLKGHTSKQ</sequence>
<feature type="non-terminal residue" evidence="2">
    <location>
        <position position="1"/>
    </location>
</feature>
<feature type="non-terminal residue" evidence="2">
    <location>
        <position position="302"/>
    </location>
</feature>
<dbReference type="OrthoDB" id="6751268at2759"/>
<dbReference type="AlphaFoldDB" id="A0A6G0VQL5"/>